<evidence type="ECO:0000256" key="3">
    <source>
        <dbReference type="ARBA" id="ARBA00023125"/>
    </source>
</evidence>
<dbReference type="GO" id="GO:0005829">
    <property type="term" value="C:cytosol"/>
    <property type="evidence" value="ECO:0007669"/>
    <property type="project" value="TreeGrafter"/>
</dbReference>
<organism evidence="6 7">
    <name type="scientific">Thalassospira lohafexi</name>
    <dbReference type="NCBI Taxonomy" id="744227"/>
    <lineage>
        <taxon>Bacteria</taxon>
        <taxon>Pseudomonadati</taxon>
        <taxon>Pseudomonadota</taxon>
        <taxon>Alphaproteobacteria</taxon>
        <taxon>Rhodospirillales</taxon>
        <taxon>Thalassospiraceae</taxon>
        <taxon>Thalassospira</taxon>
    </lineage>
</organism>
<dbReference type="PANTHER" id="PTHR30419">
    <property type="entry name" value="HTH-TYPE TRANSCRIPTIONAL REGULATOR YBHD"/>
    <property type="match status" value="1"/>
</dbReference>
<dbReference type="FunFam" id="1.10.10.10:FF:000001">
    <property type="entry name" value="LysR family transcriptional regulator"/>
    <property type="match status" value="1"/>
</dbReference>
<proteinExistence type="inferred from homology"/>
<keyword evidence="3" id="KW-0238">DNA-binding</keyword>
<dbReference type="GO" id="GO:0003700">
    <property type="term" value="F:DNA-binding transcription factor activity"/>
    <property type="evidence" value="ECO:0007669"/>
    <property type="project" value="InterPro"/>
</dbReference>
<dbReference type="InterPro" id="IPR050950">
    <property type="entry name" value="HTH-type_LysR_regulators"/>
</dbReference>
<comment type="similarity">
    <text evidence="1">Belongs to the LysR transcriptional regulatory family.</text>
</comment>
<feature type="domain" description="HTH lysR-type" evidence="5">
    <location>
        <begin position="5"/>
        <end position="62"/>
    </location>
</feature>
<evidence type="ECO:0000256" key="4">
    <source>
        <dbReference type="ARBA" id="ARBA00023163"/>
    </source>
</evidence>
<dbReference type="Gene3D" id="1.10.10.10">
    <property type="entry name" value="Winged helix-like DNA-binding domain superfamily/Winged helix DNA-binding domain"/>
    <property type="match status" value="1"/>
</dbReference>
<reference evidence="6 7" key="1">
    <citation type="submission" date="2017-09" db="EMBL/GenBank/DDBJ databases">
        <title>Biodiversity and function of Thalassospira species in the particle-attached aromatic-hydrocarbon-degrading consortia from the surface seawater of the China South Sea.</title>
        <authorList>
            <person name="Dong C."/>
            <person name="Lai Q."/>
            <person name="Shao Z."/>
        </authorList>
    </citation>
    <scope>NUCLEOTIDE SEQUENCE [LARGE SCALE GENOMIC DNA]</scope>
    <source>
        <strain evidence="6 7">139Z-12</strain>
    </source>
</reference>
<dbReference type="PROSITE" id="PS50931">
    <property type="entry name" value="HTH_LYSR"/>
    <property type="match status" value="1"/>
</dbReference>
<dbReference type="InterPro" id="IPR005119">
    <property type="entry name" value="LysR_subst-bd"/>
</dbReference>
<keyword evidence="7" id="KW-1185">Reference proteome</keyword>
<sequence length="390" mass="40445">MLSSLNIRHMRVFVAVAEQGSFSAAAAALGLGSPAITATIRQFEDVTGAALFDRTTRHVSLTVTGERFLPIARRLLGDFEEALGDLDALSRGIGGKIRIAAAPSVLTRILPGVIRHFVAAHPDARLRLDEMNAGEVHEAVANGVVDFGIAGEWQDLPDIAFSPLFSDRFGVLCRADHEFAGQSEIAWSDLIDQPFVGLGPESGTRAMMADQGFGATTSTTSTTPAILPTMPVSASVAKAAALGIGAAQAVMDSAARAERAMAEAAKSGSSAAKSAAKPGADTAINAAADLVAGLRPVVETSNTITLAAMVAEGVGITVLPELAARIASGVSDQTADAKLTFVPLSHPTRHRPIGVITRQSKSLSPIARIFLAMVMDQAPKLDLPAAIEWG</sequence>
<dbReference type="GO" id="GO:0003677">
    <property type="term" value="F:DNA binding"/>
    <property type="evidence" value="ECO:0007669"/>
    <property type="project" value="UniProtKB-KW"/>
</dbReference>
<dbReference type="EMBL" id="NXGX01000009">
    <property type="protein sequence ID" value="PKR56721.1"/>
    <property type="molecule type" value="Genomic_DNA"/>
</dbReference>
<dbReference type="SUPFAM" id="SSF53850">
    <property type="entry name" value="Periplasmic binding protein-like II"/>
    <property type="match status" value="2"/>
</dbReference>
<evidence type="ECO:0000256" key="2">
    <source>
        <dbReference type="ARBA" id="ARBA00023015"/>
    </source>
</evidence>
<dbReference type="PANTHER" id="PTHR30419:SF8">
    <property type="entry name" value="NITROGEN ASSIMILATION TRANSCRIPTIONAL ACTIVATOR-RELATED"/>
    <property type="match status" value="1"/>
</dbReference>
<dbReference type="Pfam" id="PF00126">
    <property type="entry name" value="HTH_1"/>
    <property type="match status" value="1"/>
</dbReference>
<dbReference type="InterPro" id="IPR000847">
    <property type="entry name" value="LysR_HTH_N"/>
</dbReference>
<dbReference type="Pfam" id="PF03466">
    <property type="entry name" value="LysR_substrate"/>
    <property type="match status" value="2"/>
</dbReference>
<evidence type="ECO:0000313" key="6">
    <source>
        <dbReference type="EMBL" id="PKR56721.1"/>
    </source>
</evidence>
<dbReference type="CDD" id="cd08440">
    <property type="entry name" value="PBP2_LTTR_like_4"/>
    <property type="match status" value="1"/>
</dbReference>
<evidence type="ECO:0000259" key="5">
    <source>
        <dbReference type="PROSITE" id="PS50931"/>
    </source>
</evidence>
<evidence type="ECO:0000313" key="7">
    <source>
        <dbReference type="Proteomes" id="UP000233332"/>
    </source>
</evidence>
<name>A0A2N3L1N4_9PROT</name>
<keyword evidence="4" id="KW-0804">Transcription</keyword>
<dbReference type="SUPFAM" id="SSF46785">
    <property type="entry name" value="Winged helix' DNA-binding domain"/>
    <property type="match status" value="1"/>
</dbReference>
<dbReference type="RefSeq" id="WP_101304543.1">
    <property type="nucleotide sequence ID" value="NZ_NXGX01000009.1"/>
</dbReference>
<evidence type="ECO:0000256" key="1">
    <source>
        <dbReference type="ARBA" id="ARBA00009437"/>
    </source>
</evidence>
<accession>A0A2N3L1N4</accession>
<protein>
    <submittedName>
        <fullName evidence="6">LysR family transcriptional regulator</fullName>
    </submittedName>
</protein>
<dbReference type="AlphaFoldDB" id="A0A2N3L1N4"/>
<dbReference type="InterPro" id="IPR036390">
    <property type="entry name" value="WH_DNA-bd_sf"/>
</dbReference>
<comment type="caution">
    <text evidence="6">The sequence shown here is derived from an EMBL/GenBank/DDBJ whole genome shotgun (WGS) entry which is preliminary data.</text>
</comment>
<dbReference type="Proteomes" id="UP000233332">
    <property type="component" value="Unassembled WGS sequence"/>
</dbReference>
<gene>
    <name evidence="6" type="ORF">COO92_18880</name>
</gene>
<dbReference type="Gene3D" id="3.40.190.290">
    <property type="match status" value="2"/>
</dbReference>
<keyword evidence="2" id="KW-0805">Transcription regulation</keyword>
<dbReference type="InterPro" id="IPR036388">
    <property type="entry name" value="WH-like_DNA-bd_sf"/>
</dbReference>